<dbReference type="InterPro" id="IPR006600">
    <property type="entry name" value="HTH_CenpB_DNA-bd_dom"/>
</dbReference>
<evidence type="ECO:0000313" key="6">
    <source>
        <dbReference type="Proteomes" id="UP000800036"/>
    </source>
</evidence>
<dbReference type="EMBL" id="ML976916">
    <property type="protein sequence ID" value="KAF1963881.1"/>
    <property type="molecule type" value="Genomic_DNA"/>
</dbReference>
<dbReference type="AlphaFoldDB" id="A0A6A5UG26"/>
<accession>A0A6A5UG26</accession>
<reference evidence="5" key="1">
    <citation type="journal article" date="2020" name="Stud. Mycol.">
        <title>101 Dothideomycetes genomes: a test case for predicting lifestyles and emergence of pathogens.</title>
        <authorList>
            <person name="Haridas S."/>
            <person name="Albert R."/>
            <person name="Binder M."/>
            <person name="Bloem J."/>
            <person name="Labutti K."/>
            <person name="Salamov A."/>
            <person name="Andreopoulos B."/>
            <person name="Baker S."/>
            <person name="Barry K."/>
            <person name="Bills G."/>
            <person name="Bluhm B."/>
            <person name="Cannon C."/>
            <person name="Castanera R."/>
            <person name="Culley D."/>
            <person name="Daum C."/>
            <person name="Ezra D."/>
            <person name="Gonzalez J."/>
            <person name="Henrissat B."/>
            <person name="Kuo A."/>
            <person name="Liang C."/>
            <person name="Lipzen A."/>
            <person name="Lutzoni F."/>
            <person name="Magnuson J."/>
            <person name="Mondo S."/>
            <person name="Nolan M."/>
            <person name="Ohm R."/>
            <person name="Pangilinan J."/>
            <person name="Park H.-J."/>
            <person name="Ramirez L."/>
            <person name="Alfaro M."/>
            <person name="Sun H."/>
            <person name="Tritt A."/>
            <person name="Yoshinaga Y."/>
            <person name="Zwiers L.-H."/>
            <person name="Turgeon B."/>
            <person name="Goodwin S."/>
            <person name="Spatafora J."/>
            <person name="Crous P."/>
            <person name="Grigoriev I."/>
        </authorList>
    </citation>
    <scope>NUCLEOTIDE SEQUENCE</scope>
    <source>
        <strain evidence="5">CBS 107.79</strain>
    </source>
</reference>
<dbReference type="Proteomes" id="UP000800036">
    <property type="component" value="Unassembled WGS sequence"/>
</dbReference>
<organism evidence="5 6">
    <name type="scientific">Bimuria novae-zelandiae CBS 107.79</name>
    <dbReference type="NCBI Taxonomy" id="1447943"/>
    <lineage>
        <taxon>Eukaryota</taxon>
        <taxon>Fungi</taxon>
        <taxon>Dikarya</taxon>
        <taxon>Ascomycota</taxon>
        <taxon>Pezizomycotina</taxon>
        <taxon>Dothideomycetes</taxon>
        <taxon>Pleosporomycetidae</taxon>
        <taxon>Pleosporales</taxon>
        <taxon>Massarineae</taxon>
        <taxon>Didymosphaeriaceae</taxon>
        <taxon>Bimuria</taxon>
    </lineage>
</organism>
<dbReference type="GO" id="GO:0003677">
    <property type="term" value="F:DNA binding"/>
    <property type="evidence" value="ECO:0007669"/>
    <property type="project" value="UniProtKB-KW"/>
</dbReference>
<name>A0A6A5UG26_9PLEO</name>
<evidence type="ECO:0000259" key="4">
    <source>
        <dbReference type="Pfam" id="PF05225"/>
    </source>
</evidence>
<dbReference type="InterPro" id="IPR007889">
    <property type="entry name" value="HTH_Psq"/>
</dbReference>
<dbReference type="Pfam" id="PF05225">
    <property type="entry name" value="HTH_psq"/>
    <property type="match status" value="1"/>
</dbReference>
<evidence type="ECO:0008006" key="7">
    <source>
        <dbReference type="Google" id="ProtNLM"/>
    </source>
</evidence>
<keyword evidence="6" id="KW-1185">Reference proteome</keyword>
<keyword evidence="2" id="KW-0539">Nucleus</keyword>
<dbReference type="OrthoDB" id="3942738at2759"/>
<feature type="domain" description="HTH psq-type" evidence="4">
    <location>
        <begin position="4"/>
        <end position="43"/>
    </location>
</feature>
<evidence type="ECO:0000256" key="2">
    <source>
        <dbReference type="ARBA" id="ARBA00023242"/>
    </source>
</evidence>
<evidence type="ECO:0000256" key="1">
    <source>
        <dbReference type="ARBA" id="ARBA00023125"/>
    </source>
</evidence>
<feature type="domain" description="HTH CENPB-type" evidence="3">
    <location>
        <begin position="59"/>
        <end position="94"/>
    </location>
</feature>
<evidence type="ECO:0000313" key="5">
    <source>
        <dbReference type="EMBL" id="KAF1963881.1"/>
    </source>
</evidence>
<dbReference type="Pfam" id="PF03221">
    <property type="entry name" value="HTH_Tnp_Tc5"/>
    <property type="match status" value="1"/>
</dbReference>
<protein>
    <recommendedName>
        <fullName evidence="7">HTH CENPB-type domain-containing protein</fullName>
    </recommendedName>
</protein>
<sequence>MDPIQAAIDEIESREQGEDFSYTEVATRYGINRSTLSRRHRGVTASRAATTNDQQKLNLQQEQELVRYIKGLTERHIPPTREMIQNFASAIAKELVSES</sequence>
<keyword evidence="1" id="KW-0238">DNA-binding</keyword>
<proteinExistence type="predicted"/>
<gene>
    <name evidence="5" type="ORF">BU23DRAFT_640646</name>
</gene>
<evidence type="ECO:0000259" key="3">
    <source>
        <dbReference type="Pfam" id="PF03221"/>
    </source>
</evidence>